<evidence type="ECO:0000313" key="5">
    <source>
        <dbReference type="EMBL" id="MBG6137649.1"/>
    </source>
</evidence>
<reference evidence="5" key="1">
    <citation type="submission" date="2020-11" db="EMBL/GenBank/DDBJ databases">
        <title>Sequencing the genomes of 1000 actinobacteria strains.</title>
        <authorList>
            <person name="Klenk H.-P."/>
        </authorList>
    </citation>
    <scope>NUCLEOTIDE SEQUENCE</scope>
    <source>
        <strain evidence="5">DSM 45356</strain>
    </source>
</reference>
<dbReference type="InterPro" id="IPR012341">
    <property type="entry name" value="6hp_glycosidase-like_sf"/>
</dbReference>
<evidence type="ECO:0000256" key="1">
    <source>
        <dbReference type="ARBA" id="ARBA00022729"/>
    </source>
</evidence>
<dbReference type="RefSeq" id="WP_231398855.1">
    <property type="nucleotide sequence ID" value="NZ_BONS01000024.1"/>
</dbReference>
<evidence type="ECO:0000256" key="3">
    <source>
        <dbReference type="SAM" id="SignalP"/>
    </source>
</evidence>
<dbReference type="PROSITE" id="PS51318">
    <property type="entry name" value="TAT"/>
    <property type="match status" value="1"/>
</dbReference>
<dbReference type="EMBL" id="JADOUF010000001">
    <property type="protein sequence ID" value="MBG6137649.1"/>
    <property type="molecule type" value="Genomic_DNA"/>
</dbReference>
<feature type="signal peptide" evidence="3">
    <location>
        <begin position="1"/>
        <end position="31"/>
    </location>
</feature>
<dbReference type="Proteomes" id="UP000622552">
    <property type="component" value="Unassembled WGS sequence"/>
</dbReference>
<dbReference type="InterPro" id="IPR006584">
    <property type="entry name" value="Cellulose-bd_IV"/>
</dbReference>
<dbReference type="GO" id="GO:0030246">
    <property type="term" value="F:carbohydrate binding"/>
    <property type="evidence" value="ECO:0007669"/>
    <property type="project" value="InterPro"/>
</dbReference>
<dbReference type="PANTHER" id="PTHR31084:SF0">
    <property type="entry name" value="ALPHA-L-FUCOSIDASE 2"/>
    <property type="match status" value="1"/>
</dbReference>
<evidence type="ECO:0000256" key="2">
    <source>
        <dbReference type="SAM" id="MobiDB-lite"/>
    </source>
</evidence>
<dbReference type="InterPro" id="IPR008979">
    <property type="entry name" value="Galactose-bd-like_sf"/>
</dbReference>
<dbReference type="GO" id="GO:0005975">
    <property type="term" value="P:carbohydrate metabolic process"/>
    <property type="evidence" value="ECO:0007669"/>
    <property type="project" value="InterPro"/>
</dbReference>
<evidence type="ECO:0000313" key="6">
    <source>
        <dbReference type="Proteomes" id="UP000622552"/>
    </source>
</evidence>
<dbReference type="SUPFAM" id="SSF49785">
    <property type="entry name" value="Galactose-binding domain-like"/>
    <property type="match status" value="1"/>
</dbReference>
<dbReference type="InterPro" id="IPR008928">
    <property type="entry name" value="6-hairpin_glycosidase_sf"/>
</dbReference>
<organism evidence="5 6">
    <name type="scientific">Longispora fulva</name>
    <dbReference type="NCBI Taxonomy" id="619741"/>
    <lineage>
        <taxon>Bacteria</taxon>
        <taxon>Bacillati</taxon>
        <taxon>Actinomycetota</taxon>
        <taxon>Actinomycetes</taxon>
        <taxon>Micromonosporales</taxon>
        <taxon>Micromonosporaceae</taxon>
        <taxon>Longispora</taxon>
    </lineage>
</organism>
<dbReference type="Gene3D" id="1.50.10.10">
    <property type="match status" value="1"/>
</dbReference>
<gene>
    <name evidence="5" type="ORF">IW245_003843</name>
</gene>
<dbReference type="Pfam" id="PF22124">
    <property type="entry name" value="Glyco_hydro_95_cat"/>
    <property type="match status" value="1"/>
</dbReference>
<keyword evidence="6" id="KW-1185">Reference proteome</keyword>
<proteinExistence type="predicted"/>
<feature type="domain" description="CBM6" evidence="4">
    <location>
        <begin position="708"/>
        <end position="830"/>
    </location>
</feature>
<dbReference type="InterPro" id="IPR054363">
    <property type="entry name" value="GH95_cat"/>
</dbReference>
<sequence length="894" mass="95447">MGQHRISRRTVLGTAAAAATGAALTAGPASASPGRVVATSGTTAVQGVPLDNRMATDAQWADFLQGCDLVWKRLPTVWHEGPFLGDGRLGSMVYQEPGKNQIRFTVQHGEVQDHRPEFGSQYGVCRLPVGYLTLEPVGTISSVDWRLDLWNAELTGTVTTSAGTLTLRAYIHDEVLVAKVTASGGERVAWTFHPQAAISPAYPGKPKPDGYTDNPAPVSKSTGDARQVTQTLLGGGRTATAYRQASGTLLLTVAHSYPGTTAEATALNRVTAASADPAAHRDWWHAFHRKSFLSIPDQRMQAFHWIQLYKVASGSRAGGPVMATTGPWLEPTPWPAVWWNLNVQLEYWLIHGSNHLELDAVTSTLANNQQQLIDNVSSAYRSDSSGLGRSSDMFCNRSVGKPGDAGTPEVGDLTWALHNVWLSYRHTMDDTMLRNVLFPILRRAVNYYLRFLTTDSAGRMHLPQTFSPEYGTNAPDCNYDLALLRWGCQTLRESATRLGITDPLASKWQQVLDKLAAAPTDANGFMIGAGVPFAMSHRHYSHMLSVYPLYLVNWDRPGDRALIETSVNHWLGLTGAHRGYSYTGAASFCAMMGRGNAALGWLNKFFDPTVSYPVRANTMYTEAGPVIETPLSASQSLHDMLVASWGGVIRVFPAVPDAWADVTVHDFRTQGAFLVSAARVGGATRFVRARSLAGEPLRLRPGIASSSVLLQAEDAVLAGGVVEANHAGYTGSGFVNFDNVAGSAVQFTVTAPSGPTNLLFRYANGTAVDRPCALTVNGAPVTTLSFPGTGNWDTWTTRAATVTLAAGSNTVRLAATTANGGPNLDSLAVGTGGGLAVVLDDGSAAVWRDLGDGVIEIDLARDREVLVHAAGPTPACVVAPVPVSRPGAAWGLPA</sequence>
<dbReference type="InterPro" id="IPR005084">
    <property type="entry name" value="CBM6"/>
</dbReference>
<protein>
    <recommendedName>
        <fullName evidence="4">CBM6 domain-containing protein</fullName>
    </recommendedName>
</protein>
<dbReference type="Pfam" id="PF03422">
    <property type="entry name" value="CBM_6"/>
    <property type="match status" value="1"/>
</dbReference>
<accession>A0A8J7GF49</accession>
<dbReference type="GO" id="GO:0004560">
    <property type="term" value="F:alpha-L-fucosidase activity"/>
    <property type="evidence" value="ECO:0007669"/>
    <property type="project" value="TreeGrafter"/>
</dbReference>
<dbReference type="AlphaFoldDB" id="A0A8J7GF49"/>
<name>A0A8J7GF49_9ACTN</name>
<dbReference type="PANTHER" id="PTHR31084">
    <property type="entry name" value="ALPHA-L-FUCOSIDASE 2"/>
    <property type="match status" value="1"/>
</dbReference>
<dbReference type="CDD" id="cd04082">
    <property type="entry name" value="CBM35_pectate_lyase-like"/>
    <property type="match status" value="1"/>
</dbReference>
<evidence type="ECO:0000259" key="4">
    <source>
        <dbReference type="PROSITE" id="PS51175"/>
    </source>
</evidence>
<keyword evidence="1 3" id="KW-0732">Signal</keyword>
<dbReference type="InterPro" id="IPR006311">
    <property type="entry name" value="TAT_signal"/>
</dbReference>
<dbReference type="Gene3D" id="2.60.120.260">
    <property type="entry name" value="Galactose-binding domain-like"/>
    <property type="match status" value="1"/>
</dbReference>
<dbReference type="SUPFAM" id="SSF48208">
    <property type="entry name" value="Six-hairpin glycosidases"/>
    <property type="match status" value="1"/>
</dbReference>
<dbReference type="SMART" id="SM00606">
    <property type="entry name" value="CBD_IV"/>
    <property type="match status" value="1"/>
</dbReference>
<dbReference type="PROSITE" id="PS51175">
    <property type="entry name" value="CBM6"/>
    <property type="match status" value="1"/>
</dbReference>
<feature type="chain" id="PRO_5035276348" description="CBM6 domain-containing protein" evidence="3">
    <location>
        <begin position="32"/>
        <end position="894"/>
    </location>
</feature>
<comment type="caution">
    <text evidence="5">The sequence shown here is derived from an EMBL/GenBank/DDBJ whole genome shotgun (WGS) entry which is preliminary data.</text>
</comment>
<feature type="region of interest" description="Disordered" evidence="2">
    <location>
        <begin position="199"/>
        <end position="225"/>
    </location>
</feature>